<feature type="compositionally biased region" description="Low complexity" evidence="7">
    <location>
        <begin position="607"/>
        <end position="633"/>
    </location>
</feature>
<dbReference type="InterPro" id="IPR012677">
    <property type="entry name" value="Nucleotide-bd_a/b_plait_sf"/>
</dbReference>
<feature type="compositionally biased region" description="Polar residues" evidence="7">
    <location>
        <begin position="268"/>
        <end position="279"/>
    </location>
</feature>
<evidence type="ECO:0000256" key="5">
    <source>
        <dbReference type="ARBA" id="ARBA00023242"/>
    </source>
</evidence>
<keyword evidence="2" id="KW-0479">Metal-binding</keyword>
<dbReference type="InterPro" id="IPR034790">
    <property type="entry name" value="RBM20_RRM"/>
</dbReference>
<evidence type="ECO:0000256" key="1">
    <source>
        <dbReference type="ARBA" id="ARBA00004123"/>
    </source>
</evidence>
<evidence type="ECO:0000256" key="7">
    <source>
        <dbReference type="SAM" id="MobiDB-lite"/>
    </source>
</evidence>
<dbReference type="InterPro" id="IPR013087">
    <property type="entry name" value="Znf_C2H2_type"/>
</dbReference>
<keyword evidence="6" id="KW-0694">RNA-binding</keyword>
<dbReference type="Proteomes" id="UP000261540">
    <property type="component" value="Unplaced"/>
</dbReference>
<evidence type="ECO:0000256" key="4">
    <source>
        <dbReference type="ARBA" id="ARBA00022833"/>
    </source>
</evidence>
<dbReference type="GeneTree" id="ENSGT01030000234642"/>
<feature type="region of interest" description="Disordered" evidence="7">
    <location>
        <begin position="584"/>
        <end position="642"/>
    </location>
</feature>
<dbReference type="InterPro" id="IPR036236">
    <property type="entry name" value="Znf_C2H2_sf"/>
</dbReference>
<dbReference type="CDD" id="cd12685">
    <property type="entry name" value="RRM_RBM20"/>
    <property type="match status" value="1"/>
</dbReference>
<feature type="domain" description="RRM" evidence="8">
    <location>
        <begin position="489"/>
        <end position="564"/>
    </location>
</feature>
<dbReference type="OrthoDB" id="8949749at2759"/>
<feature type="compositionally biased region" description="Acidic residues" evidence="7">
    <location>
        <begin position="870"/>
        <end position="892"/>
    </location>
</feature>
<dbReference type="SUPFAM" id="SSF57667">
    <property type="entry name" value="beta-beta-alpha zinc fingers"/>
    <property type="match status" value="2"/>
</dbReference>
<feature type="region of interest" description="Disordered" evidence="7">
    <location>
        <begin position="16"/>
        <end position="55"/>
    </location>
</feature>
<evidence type="ECO:0000313" key="10">
    <source>
        <dbReference type="Ensembl" id="ENSPKIP00000040364.1"/>
    </source>
</evidence>
<dbReference type="GO" id="GO:0005634">
    <property type="term" value="C:nucleus"/>
    <property type="evidence" value="ECO:0007669"/>
    <property type="project" value="UniProtKB-SubCell"/>
</dbReference>
<evidence type="ECO:0000313" key="11">
    <source>
        <dbReference type="Proteomes" id="UP000261540"/>
    </source>
</evidence>
<dbReference type="GO" id="GO:0003723">
    <property type="term" value="F:RNA binding"/>
    <property type="evidence" value="ECO:0007669"/>
    <property type="project" value="UniProtKB-UniRule"/>
</dbReference>
<feature type="compositionally biased region" description="Low complexity" evidence="7">
    <location>
        <begin position="39"/>
        <end position="48"/>
    </location>
</feature>
<feature type="compositionally biased region" description="Polar residues" evidence="7">
    <location>
        <begin position="997"/>
        <end position="1010"/>
    </location>
</feature>
<feature type="compositionally biased region" description="Basic and acidic residues" evidence="7">
    <location>
        <begin position="1023"/>
        <end position="1039"/>
    </location>
</feature>
<dbReference type="Pfam" id="PF12874">
    <property type="entry name" value="zf-met"/>
    <property type="match status" value="1"/>
</dbReference>
<dbReference type="PROSITE" id="PS00028">
    <property type="entry name" value="ZINC_FINGER_C2H2_1"/>
    <property type="match status" value="1"/>
</dbReference>
<dbReference type="SMART" id="SM00451">
    <property type="entry name" value="ZnF_U1"/>
    <property type="match status" value="2"/>
</dbReference>
<dbReference type="InterPro" id="IPR003604">
    <property type="entry name" value="Matrin/U1-like-C_Znf_C2H2"/>
</dbReference>
<protein>
    <submittedName>
        <fullName evidence="10">RNA binding motif protein 20</fullName>
    </submittedName>
</protein>
<dbReference type="SUPFAM" id="SSF54928">
    <property type="entry name" value="RNA-binding domain, RBD"/>
    <property type="match status" value="1"/>
</dbReference>
<comment type="subcellular location">
    <subcellularLocation>
        <location evidence="1">Nucleus</location>
    </subcellularLocation>
</comment>
<dbReference type="SMART" id="SM00360">
    <property type="entry name" value="RRM"/>
    <property type="match status" value="1"/>
</dbReference>
<feature type="compositionally biased region" description="Basic and acidic residues" evidence="7">
    <location>
        <begin position="805"/>
        <end position="816"/>
    </location>
</feature>
<dbReference type="Gene3D" id="3.30.70.330">
    <property type="match status" value="1"/>
</dbReference>
<dbReference type="AlphaFoldDB" id="A0A3B3TC72"/>
<dbReference type="PROSITE" id="PS50102">
    <property type="entry name" value="RRM"/>
    <property type="match status" value="1"/>
</dbReference>
<proteinExistence type="predicted"/>
<reference evidence="10" key="2">
    <citation type="submission" date="2025-09" db="UniProtKB">
        <authorList>
            <consortium name="Ensembl"/>
        </authorList>
    </citation>
    <scope>IDENTIFICATION</scope>
</reference>
<feature type="compositionally biased region" description="Acidic residues" evidence="7">
    <location>
        <begin position="849"/>
        <end position="860"/>
    </location>
</feature>
<feature type="domain" description="Matrin-type" evidence="9">
    <location>
        <begin position="1083"/>
        <end position="1114"/>
    </location>
</feature>
<dbReference type="InterPro" id="IPR000504">
    <property type="entry name" value="RRM_dom"/>
</dbReference>
<feature type="compositionally biased region" description="Basic and acidic residues" evidence="7">
    <location>
        <begin position="745"/>
        <end position="774"/>
    </location>
</feature>
<name>A0A3B3TC72_9TELE</name>
<dbReference type="InterPro" id="IPR000690">
    <property type="entry name" value="Matrin/U1-C_Znf_C2H2"/>
</dbReference>
<dbReference type="InterPro" id="IPR035979">
    <property type="entry name" value="RBD_domain_sf"/>
</dbReference>
<evidence type="ECO:0000259" key="8">
    <source>
        <dbReference type="PROSITE" id="PS50102"/>
    </source>
</evidence>
<dbReference type="PANTHER" id="PTHR15592">
    <property type="entry name" value="MATRIN 3/NUCLEAR PROTEIN 220-RELATED"/>
    <property type="match status" value="1"/>
</dbReference>
<evidence type="ECO:0000256" key="3">
    <source>
        <dbReference type="ARBA" id="ARBA00022771"/>
    </source>
</evidence>
<feature type="region of interest" description="Disordered" evidence="7">
    <location>
        <begin position="708"/>
        <end position="729"/>
    </location>
</feature>
<feature type="region of interest" description="Disordered" evidence="7">
    <location>
        <begin position="745"/>
        <end position="1055"/>
    </location>
</feature>
<sequence length="1132" mass="123574">MKPAWDKRIFEGHVESLKNGQNKLPGQAPGGVPGVNTVSEPSQSTSSDSPDKKLLSAAATPSGCVQNPLLLTPASLQLAQLQAQLTLHRLKLAQTAVNSNTAAAATVLNQVLSNVAMSQPLFNQLRTPVMISTPHGHAGGAQLGPAFGPSTLPFPPQVVGGSFVRGGGLQGQNTNVRLGHMGGGSPQPLSQHASEYGKKSNLPPGAPFLSNSDRCGQFGFLGGMSGAQNKTHDSQYAPLSTQAKATSGGSFQRDFTASDDRGPPSGFTGEQNLDSFPSSNHKDHWQISSSFPHAGNLEMAPNAGGAWANTSQKFHTRGELYNPEEPTTDAKFNPVGGPVFSAGPQGFVGYQPGEEAPQAAPMPLLPHQLNDFHAVTPSLLPHHCTICDKKVYNLKDWDQHVKGKLHLQNRALYSEGPAVGSIHFPASTEGCVSSLANNSMAYSAAASQDASSGPYFSAAPVKTHLLPGVGYSLPQTGSKFPLRKTTPGRVVHICNLPEGSCTENDVINLGLPFGKVTNYILMRSTHQAFLEMAYIEAAQAMVKFYQLQPAMINEQKLLIRMSKRYKELQLKKPGKDVESIIQDINSQRERDEMEQIDRYPVERARSRSPVSRSLSPRSHSPSFTSCSSTHSPPGAACRGDWNSGLGPRRGSWDWSSQAMREDEREEACWRNGDDDRPNGRMCDRRKPYLKLTDRMSPRSAEEWADCLRGGRDRYPRGSPQSLPFSSYRSKEEDFYKKEFAYKPEKLQRVPYQRHEAKSKRKDSSEHYRSRHVEVELLEDPPAPRILEDRKPASPAKGKSKKVHRRQEVRGDDKEAESQEVTETQQKDAATTPPHPTSERDKESQVEQWESGDEEKEEEESWYPRNMEELVTVDEVGEEEDDGMVEPDLPDLQEEAKVEADPETSHCTSSESPEKGGVPNEITQDGTAPSQEMTGTPPSDASTGTKDSPPDSGTTGQSDPEPSQELQVASQETCSCTDPDVPEAQPLQECPAGPQGGSEATQSTHTLSSRAETPAPVTLEADNEAPRKEDPSGEKPKEELQNPSQSPTDDGVKPVPLATWEHDKVLGERSIPLGVEFIVPRSGFYCKLCDLFYTSEETARTSHCRSTVHYRNLQKYLSQLAEESLPSTNASPP</sequence>
<keyword evidence="11" id="KW-1185">Reference proteome</keyword>
<feature type="compositionally biased region" description="Polar residues" evidence="7">
    <location>
        <begin position="718"/>
        <end position="727"/>
    </location>
</feature>
<dbReference type="Gene3D" id="3.30.160.60">
    <property type="entry name" value="Classic Zinc Finger"/>
    <property type="match status" value="1"/>
</dbReference>
<dbReference type="PROSITE" id="PS50171">
    <property type="entry name" value="ZF_MATRIN"/>
    <property type="match status" value="1"/>
</dbReference>
<evidence type="ECO:0000259" key="9">
    <source>
        <dbReference type="PROSITE" id="PS50171"/>
    </source>
</evidence>
<dbReference type="STRING" id="1676925.ENSPKIP00000040364"/>
<evidence type="ECO:0000256" key="2">
    <source>
        <dbReference type="ARBA" id="ARBA00022723"/>
    </source>
</evidence>
<reference evidence="10" key="1">
    <citation type="submission" date="2025-08" db="UniProtKB">
        <authorList>
            <consortium name="Ensembl"/>
        </authorList>
    </citation>
    <scope>IDENTIFICATION</scope>
</reference>
<feature type="region of interest" description="Disordered" evidence="7">
    <location>
        <begin position="239"/>
        <end position="297"/>
    </location>
</feature>
<feature type="compositionally biased region" description="Basic and acidic residues" evidence="7">
    <location>
        <begin position="586"/>
        <end position="605"/>
    </location>
</feature>
<keyword evidence="5" id="KW-0539">Nucleus</keyword>
<feature type="compositionally biased region" description="Basic and acidic residues" evidence="7">
    <location>
        <begin position="893"/>
        <end position="903"/>
    </location>
</feature>
<feature type="compositionally biased region" description="Polar residues" evidence="7">
    <location>
        <begin position="920"/>
        <end position="975"/>
    </location>
</feature>
<dbReference type="GO" id="GO:0008270">
    <property type="term" value="F:zinc ion binding"/>
    <property type="evidence" value="ECO:0007669"/>
    <property type="project" value="UniProtKB-KW"/>
</dbReference>
<keyword evidence="3" id="KW-0863">Zinc-finger</keyword>
<organism evidence="10 11">
    <name type="scientific">Paramormyrops kingsleyae</name>
    <dbReference type="NCBI Taxonomy" id="1676925"/>
    <lineage>
        <taxon>Eukaryota</taxon>
        <taxon>Metazoa</taxon>
        <taxon>Chordata</taxon>
        <taxon>Craniata</taxon>
        <taxon>Vertebrata</taxon>
        <taxon>Euteleostomi</taxon>
        <taxon>Actinopterygii</taxon>
        <taxon>Neopterygii</taxon>
        <taxon>Teleostei</taxon>
        <taxon>Osteoglossocephala</taxon>
        <taxon>Osteoglossomorpha</taxon>
        <taxon>Osteoglossiformes</taxon>
        <taxon>Mormyridae</taxon>
        <taxon>Paramormyrops</taxon>
    </lineage>
</organism>
<feature type="region of interest" description="Disordered" evidence="7">
    <location>
        <begin position="664"/>
        <end position="683"/>
    </location>
</feature>
<feature type="compositionally biased region" description="Polar residues" evidence="7">
    <location>
        <begin position="239"/>
        <end position="255"/>
    </location>
</feature>
<evidence type="ECO:0000256" key="6">
    <source>
        <dbReference type="PROSITE-ProRule" id="PRU00176"/>
    </source>
</evidence>
<accession>A0A3B3TC72</accession>
<keyword evidence="4" id="KW-0862">Zinc</keyword>
<feature type="region of interest" description="Disordered" evidence="7">
    <location>
        <begin position="180"/>
        <end position="209"/>
    </location>
</feature>
<dbReference type="Ensembl" id="ENSPKIT00000021383.1">
    <property type="protein sequence ID" value="ENSPKIP00000040364.1"/>
    <property type="gene ID" value="ENSPKIG00000017337.1"/>
</dbReference>